<sequence>MRLKHSRVFALLSSRLAALPLAAIPLVGILAGAPVAMCEETASAESPYPVVFEEDFENGIERWEIVDPKSWAIQEHGLGKSLAITQRESDYKPKVRSPLHIALIKGVELESFVLTFKVKSTKNTGNHRDCCVFFNYQDPTHFYYVHTGAKPDPHSGQIFIVNDAPRTALTENETGVPWTDDWHDVKVVRDFDHGSIDIFFDDMTTPILSTHDKTFGKGRIGLGSFDDMDAFDQIELRKGAPAH</sequence>
<name>A0ABY1QBZ6_9BACT</name>
<keyword evidence="2" id="KW-1185">Reference proteome</keyword>
<accession>A0ABY1QBZ6</accession>
<dbReference type="Gene3D" id="2.60.120.560">
    <property type="entry name" value="Exo-inulinase, domain 1"/>
    <property type="match status" value="1"/>
</dbReference>
<organism evidence="1 2">
    <name type="scientific">Neorhodopirellula lusitana</name>
    <dbReference type="NCBI Taxonomy" id="445327"/>
    <lineage>
        <taxon>Bacteria</taxon>
        <taxon>Pseudomonadati</taxon>
        <taxon>Planctomycetota</taxon>
        <taxon>Planctomycetia</taxon>
        <taxon>Pirellulales</taxon>
        <taxon>Pirellulaceae</taxon>
        <taxon>Neorhodopirellula</taxon>
    </lineage>
</organism>
<comment type="caution">
    <text evidence="1">The sequence shown here is derived from an EMBL/GenBank/DDBJ whole genome shotgun (WGS) entry which is preliminary data.</text>
</comment>
<dbReference type="RefSeq" id="WP_346772170.1">
    <property type="nucleotide sequence ID" value="NZ_FXUG01000008.1"/>
</dbReference>
<gene>
    <name evidence="1" type="ORF">SAMN06265222_10835</name>
</gene>
<evidence type="ECO:0000313" key="1">
    <source>
        <dbReference type="EMBL" id="SMP63204.1"/>
    </source>
</evidence>
<protein>
    <submittedName>
        <fullName evidence="1">Uncharacterized protein</fullName>
    </submittedName>
</protein>
<reference evidence="1 2" key="1">
    <citation type="submission" date="2017-05" db="EMBL/GenBank/DDBJ databases">
        <authorList>
            <person name="Varghese N."/>
            <person name="Submissions S."/>
        </authorList>
    </citation>
    <scope>NUCLEOTIDE SEQUENCE [LARGE SCALE GENOMIC DNA]</scope>
    <source>
        <strain evidence="1 2">DSM 25457</strain>
    </source>
</reference>
<proteinExistence type="predicted"/>
<evidence type="ECO:0000313" key="2">
    <source>
        <dbReference type="Proteomes" id="UP001158067"/>
    </source>
</evidence>
<dbReference type="EMBL" id="FXUG01000008">
    <property type="protein sequence ID" value="SMP63204.1"/>
    <property type="molecule type" value="Genomic_DNA"/>
</dbReference>
<dbReference type="Proteomes" id="UP001158067">
    <property type="component" value="Unassembled WGS sequence"/>
</dbReference>